<dbReference type="EMBL" id="ACGP01000228">
    <property type="protein sequence ID" value="EEI23121.1"/>
    <property type="molecule type" value="Genomic_DNA"/>
</dbReference>
<dbReference type="InterPro" id="IPR014071">
    <property type="entry name" value="Cu_transp_CopY/TcrY"/>
</dbReference>
<dbReference type="Gene3D" id="1.10.10.10">
    <property type="entry name" value="Winged helix-like DNA-binding domain superfamily/Winged helix DNA-binding domain"/>
    <property type="match status" value="1"/>
</dbReference>
<dbReference type="Proteomes" id="UP000003752">
    <property type="component" value="Unassembled WGS sequence"/>
</dbReference>
<protein>
    <submittedName>
        <fullName evidence="5">Copper transport repressor, CopY/TcrY family</fullName>
    </submittedName>
</protein>
<dbReference type="InterPro" id="IPR005650">
    <property type="entry name" value="BlaI_family"/>
</dbReference>
<sequence>MTTNFEHDIKGDSKMIDAKDVAISDSEWEVMRAIWTLKHVTSRQLIDVMSSARGWSESTTKTLLHRLITKDAVVRVGDGRPFEYEPAVDERDSMGAAAVNLFDHMCAMRAGDTLVKVINSRDLSQSDIKKLQTVLAEKAKAAPEMVDCNCLPQEMMSGDGCQ</sequence>
<proteinExistence type="inferred from homology"/>
<dbReference type="Pfam" id="PF03965">
    <property type="entry name" value="Penicillinase_R"/>
    <property type="match status" value="1"/>
</dbReference>
<dbReference type="GO" id="GO:0003677">
    <property type="term" value="F:DNA binding"/>
    <property type="evidence" value="ECO:0007669"/>
    <property type="project" value="UniProtKB-KW"/>
</dbReference>
<evidence type="ECO:0000256" key="1">
    <source>
        <dbReference type="ARBA" id="ARBA00011046"/>
    </source>
</evidence>
<dbReference type="AlphaFoldDB" id="C0XN96"/>
<comment type="caution">
    <text evidence="5">The sequence shown here is derived from an EMBL/GenBank/DDBJ whole genome shotgun (WGS) entry which is preliminary data.</text>
</comment>
<dbReference type="InterPro" id="IPR036388">
    <property type="entry name" value="WH-like_DNA-bd_sf"/>
</dbReference>
<comment type="similarity">
    <text evidence="1">Belongs to the BlaI transcriptional regulatory family.</text>
</comment>
<dbReference type="PIRSF" id="PIRSF019455">
    <property type="entry name" value="CopR_AtkY"/>
    <property type="match status" value="1"/>
</dbReference>
<dbReference type="GO" id="GO:0045892">
    <property type="term" value="P:negative regulation of DNA-templated transcription"/>
    <property type="evidence" value="ECO:0007669"/>
    <property type="project" value="InterPro"/>
</dbReference>
<dbReference type="HOGENOM" id="CLU_119090_2_1_9"/>
<keyword evidence="4" id="KW-0804">Transcription</keyword>
<evidence type="ECO:0000313" key="6">
    <source>
        <dbReference type="Proteomes" id="UP000003752"/>
    </source>
</evidence>
<dbReference type="SUPFAM" id="SSF46785">
    <property type="entry name" value="Winged helix' DNA-binding domain"/>
    <property type="match status" value="1"/>
</dbReference>
<accession>C0XN96</accession>
<dbReference type="PATRIC" id="fig|1423757.3.peg.613"/>
<organism evidence="5 6">
    <name type="scientific">Lentilactobacillus hilgardii (strain ATCC 8290 / DSM 20176 / CCUG 30140 / JCM 1155 / KCTC 3500 / NBRC 15886 / NCIMB 8040 / NRRL B-1843 / 9)</name>
    <dbReference type="NCBI Taxonomy" id="1423757"/>
    <lineage>
        <taxon>Bacteria</taxon>
        <taxon>Bacillati</taxon>
        <taxon>Bacillota</taxon>
        <taxon>Bacilli</taxon>
        <taxon>Lactobacillales</taxon>
        <taxon>Lactobacillaceae</taxon>
        <taxon>Lentilactobacillus</taxon>
    </lineage>
</organism>
<dbReference type="NCBIfam" id="TIGR02698">
    <property type="entry name" value="CopY_TcrY"/>
    <property type="match status" value="1"/>
</dbReference>
<evidence type="ECO:0000256" key="4">
    <source>
        <dbReference type="ARBA" id="ARBA00023163"/>
    </source>
</evidence>
<gene>
    <name evidence="5" type="ORF">HMPREF0519_2707</name>
</gene>
<evidence type="ECO:0000256" key="3">
    <source>
        <dbReference type="ARBA" id="ARBA00023125"/>
    </source>
</evidence>
<evidence type="ECO:0000256" key="2">
    <source>
        <dbReference type="ARBA" id="ARBA00023015"/>
    </source>
</evidence>
<reference evidence="5 6" key="1">
    <citation type="submission" date="2009-01" db="EMBL/GenBank/DDBJ databases">
        <authorList>
            <person name="Qin X."/>
            <person name="Bachman B."/>
            <person name="Battles P."/>
            <person name="Bell A."/>
            <person name="Bess C."/>
            <person name="Bickham C."/>
            <person name="Chaboub L."/>
            <person name="Chen D."/>
            <person name="Coyle M."/>
            <person name="Deiros D.R."/>
            <person name="Dinh H."/>
            <person name="Forbes L."/>
            <person name="Fowler G."/>
            <person name="Francisco L."/>
            <person name="Fu Q."/>
            <person name="Gubbala S."/>
            <person name="Hale W."/>
            <person name="Han Y."/>
            <person name="Hemphill L."/>
            <person name="Highlander S.K."/>
            <person name="Hirani K."/>
            <person name="Hogues M."/>
            <person name="Jackson L."/>
            <person name="Jakkamsetti A."/>
            <person name="Javaid M."/>
            <person name="Jiang H."/>
            <person name="Korchina V."/>
            <person name="Kovar C."/>
            <person name="Lara F."/>
            <person name="Lee S."/>
            <person name="Mata R."/>
            <person name="Mathew T."/>
            <person name="Moen C."/>
            <person name="Morales K."/>
            <person name="Munidasa M."/>
            <person name="Nazareth L."/>
            <person name="Ngo R."/>
            <person name="Nguyen L."/>
            <person name="Okwuonu G."/>
            <person name="Ongeri F."/>
            <person name="Patil S."/>
            <person name="Petrosino J."/>
            <person name="Pham C."/>
            <person name="Pham P."/>
            <person name="Pu L.-L."/>
            <person name="Puazo M."/>
            <person name="Raj R."/>
            <person name="Reid J."/>
            <person name="Rouhana J."/>
            <person name="Saada N."/>
            <person name="Shang Y."/>
            <person name="Simmons D."/>
            <person name="Thornton R."/>
            <person name="Warren J."/>
            <person name="Weissenberger G."/>
            <person name="Zhang J."/>
            <person name="Zhang L."/>
            <person name="Zhou C."/>
            <person name="Zhu D."/>
            <person name="Muzny D."/>
            <person name="Worley K."/>
            <person name="Gibbs R."/>
        </authorList>
    </citation>
    <scope>NUCLEOTIDE SEQUENCE [LARGE SCALE GENOMIC DNA]</scope>
    <source>
        <strain evidence="6">ATCC 8290 / DSM 20176 / CCUG 30140 / JCM 1155 / KCTC 3500 / NBRC 15886 / NCIMB 8040 / NRRL B-1843 / 9</strain>
    </source>
</reference>
<keyword evidence="6" id="KW-1185">Reference proteome</keyword>
<dbReference type="InterPro" id="IPR036390">
    <property type="entry name" value="WH_DNA-bd_sf"/>
</dbReference>
<keyword evidence="3" id="KW-0238">DNA-binding</keyword>
<evidence type="ECO:0000313" key="5">
    <source>
        <dbReference type="EMBL" id="EEI23121.1"/>
    </source>
</evidence>
<keyword evidence="2" id="KW-0805">Transcription regulation</keyword>
<name>C0XN96_LENH9</name>